<gene>
    <name evidence="2" type="ORF">E5676_scaffold451G00150</name>
    <name evidence="1" type="ORF">E6C27_scaffold72G00160</name>
</gene>
<evidence type="ECO:0000313" key="2">
    <source>
        <dbReference type="EMBL" id="TYK01470.1"/>
    </source>
</evidence>
<dbReference type="SUPFAM" id="SSF49599">
    <property type="entry name" value="TRAF domain-like"/>
    <property type="match status" value="1"/>
</dbReference>
<organism evidence="2 4">
    <name type="scientific">Cucumis melo var. makuwa</name>
    <name type="common">Oriental melon</name>
    <dbReference type="NCBI Taxonomy" id="1194695"/>
    <lineage>
        <taxon>Eukaryota</taxon>
        <taxon>Viridiplantae</taxon>
        <taxon>Streptophyta</taxon>
        <taxon>Embryophyta</taxon>
        <taxon>Tracheophyta</taxon>
        <taxon>Spermatophyta</taxon>
        <taxon>Magnoliopsida</taxon>
        <taxon>eudicotyledons</taxon>
        <taxon>Gunneridae</taxon>
        <taxon>Pentapetalae</taxon>
        <taxon>rosids</taxon>
        <taxon>fabids</taxon>
        <taxon>Cucurbitales</taxon>
        <taxon>Cucurbitaceae</taxon>
        <taxon>Benincaseae</taxon>
        <taxon>Cucumis</taxon>
    </lineage>
</organism>
<proteinExistence type="predicted"/>
<comment type="caution">
    <text evidence="2">The sequence shown here is derived from an EMBL/GenBank/DDBJ whole genome shotgun (WGS) entry which is preliminary data.</text>
</comment>
<evidence type="ECO:0000313" key="1">
    <source>
        <dbReference type="EMBL" id="KAA0060728.1"/>
    </source>
</evidence>
<dbReference type="PANTHER" id="PTHR46632">
    <property type="entry name" value="E3 UBIQUITIN-PROTEIN LIGASE SINA-LIKE 4"/>
    <property type="match status" value="1"/>
</dbReference>
<sequence length="172" mass="19230">MADSQSSDGGSERRSSVISRRDCAFPSEVIDCYGNFGCENGILLALAAAPKFRINALAASWQLATYVAGQSRRYEPCSCPLDNCTFVGLAEQLYLHFSRRHKNSAKHFSYNTRFTICLNNGDTYRILKAEDDGVLFFLSYTFEIFGNAITVNWIGPLSSEKKFSYKINENTG</sequence>
<dbReference type="Proteomes" id="UP000321393">
    <property type="component" value="Unassembled WGS sequence"/>
</dbReference>
<name>A0A5D3BQW2_CUCMM</name>
<dbReference type="InterPro" id="IPR044286">
    <property type="entry name" value="SINL_plant"/>
</dbReference>
<accession>A0A5D3BQW2</accession>
<dbReference type="EMBL" id="SSTD01016175">
    <property type="protein sequence ID" value="TYK01470.1"/>
    <property type="molecule type" value="Genomic_DNA"/>
</dbReference>
<evidence type="ECO:0000313" key="4">
    <source>
        <dbReference type="Proteomes" id="UP000321947"/>
    </source>
</evidence>
<dbReference type="EMBL" id="SSTE01005513">
    <property type="protein sequence ID" value="KAA0060728.1"/>
    <property type="molecule type" value="Genomic_DNA"/>
</dbReference>
<protein>
    <submittedName>
        <fullName evidence="2">E3 ubiquitin-protein ligase SINA-like 10</fullName>
    </submittedName>
</protein>
<dbReference type="PANTHER" id="PTHR46632:SF16">
    <property type="entry name" value="E3 UBIQUITIN-PROTEIN LIGASE SINA-LIKE 10"/>
    <property type="match status" value="1"/>
</dbReference>
<dbReference type="STRING" id="1194695.A0A5D3BQW2"/>
<evidence type="ECO:0000313" key="3">
    <source>
        <dbReference type="Proteomes" id="UP000321393"/>
    </source>
</evidence>
<dbReference type="OrthoDB" id="4788989at2759"/>
<reference evidence="3 4" key="1">
    <citation type="submission" date="2019-08" db="EMBL/GenBank/DDBJ databases">
        <title>Draft genome sequences of two oriental melons (Cucumis melo L. var makuwa).</title>
        <authorList>
            <person name="Kwon S.-Y."/>
        </authorList>
    </citation>
    <scope>NUCLEOTIDE SEQUENCE [LARGE SCALE GENOMIC DNA]</scope>
    <source>
        <strain evidence="4">cv. Chang Bougi</strain>
        <strain evidence="3">cv. SW 3</strain>
        <tissue evidence="2">Leaf</tissue>
    </source>
</reference>
<dbReference type="Proteomes" id="UP000321947">
    <property type="component" value="Unassembled WGS sequence"/>
</dbReference>
<dbReference type="AlphaFoldDB" id="A0A5D3BQW2"/>